<keyword evidence="3" id="KW-0378">Hydrolase</keyword>
<evidence type="ECO:0000313" key="6">
    <source>
        <dbReference type="EMBL" id="KAB2815980.1"/>
    </source>
</evidence>
<dbReference type="SMART" id="SM00257">
    <property type="entry name" value="LysM"/>
    <property type="match status" value="2"/>
</dbReference>
<dbReference type="SUPFAM" id="SSF54106">
    <property type="entry name" value="LysM domain"/>
    <property type="match status" value="1"/>
</dbReference>
<dbReference type="CDD" id="cd00118">
    <property type="entry name" value="LysM"/>
    <property type="match status" value="1"/>
</dbReference>
<dbReference type="PANTHER" id="PTHR33308:SF9">
    <property type="entry name" value="PEPTIDOGLYCAN HYDROLASE FLGJ"/>
    <property type="match status" value="1"/>
</dbReference>
<accession>A0A6L3ZE80</accession>
<protein>
    <recommendedName>
        <fullName evidence="4">Peptidoglycan hydrolase</fullName>
    </recommendedName>
</protein>
<keyword evidence="1" id="KW-0929">Antimicrobial</keyword>
<evidence type="ECO:0000313" key="7">
    <source>
        <dbReference type="Proteomes" id="UP000484164"/>
    </source>
</evidence>
<dbReference type="PROSITE" id="PS51782">
    <property type="entry name" value="LYSM"/>
    <property type="match status" value="1"/>
</dbReference>
<dbReference type="Pfam" id="PF01476">
    <property type="entry name" value="LysM"/>
    <property type="match status" value="2"/>
</dbReference>
<sequence>MMKNWILGTLVLFSTVVSAQSRLELREAYIEKYKNIAIREMQMYGIPASITLAQGILESGDGTSDLAREGNNHFGIKCHSDWNGRRMYKDDDEDDECFRVYDHAEASFRDHSLFLKERSRYERLFRLDPYDYEAWAEGLKDCGYATNRRYPELLIGIIEDYELYKYDKMEYTPDGDVIASSGHVVLVHESGLEYVVVKANDDWNRLSMEVDVTIDRLLDYNDLKWDTKLEEGMIIYLERKYRRGSVEKHRVQEGETMHSISQKFGIRLDKLYKRNHMLPGEEPKVGEVLTLQGYRD</sequence>
<name>A0A6L3ZE80_9FLAO</name>
<feature type="domain" description="LysM" evidence="5">
    <location>
        <begin position="247"/>
        <end position="291"/>
    </location>
</feature>
<organism evidence="6 7">
    <name type="scientific">Phaeocystidibacter marisrubri</name>
    <dbReference type="NCBI Taxonomy" id="1577780"/>
    <lineage>
        <taxon>Bacteria</taxon>
        <taxon>Pseudomonadati</taxon>
        <taxon>Bacteroidota</taxon>
        <taxon>Flavobacteriia</taxon>
        <taxon>Flavobacteriales</taxon>
        <taxon>Phaeocystidibacteraceae</taxon>
        <taxon>Phaeocystidibacter</taxon>
    </lineage>
</organism>
<dbReference type="InterPro" id="IPR018392">
    <property type="entry name" value="LysM"/>
</dbReference>
<dbReference type="InterPro" id="IPR036779">
    <property type="entry name" value="LysM_dom_sf"/>
</dbReference>
<evidence type="ECO:0000256" key="2">
    <source>
        <dbReference type="ARBA" id="ARBA00022638"/>
    </source>
</evidence>
<dbReference type="GO" id="GO:0042742">
    <property type="term" value="P:defense response to bacterium"/>
    <property type="evidence" value="ECO:0007669"/>
    <property type="project" value="UniProtKB-KW"/>
</dbReference>
<evidence type="ECO:0000256" key="3">
    <source>
        <dbReference type="ARBA" id="ARBA00022801"/>
    </source>
</evidence>
<evidence type="ECO:0000256" key="1">
    <source>
        <dbReference type="ARBA" id="ARBA00022529"/>
    </source>
</evidence>
<evidence type="ECO:0000259" key="5">
    <source>
        <dbReference type="PROSITE" id="PS51782"/>
    </source>
</evidence>
<dbReference type="Proteomes" id="UP000484164">
    <property type="component" value="Unassembled WGS sequence"/>
</dbReference>
<reference evidence="6 7" key="1">
    <citation type="submission" date="2019-10" db="EMBL/GenBank/DDBJ databases">
        <title>Genome sequence of Phaeocystidibacter marisrubri JCM30614 (type strain).</title>
        <authorList>
            <person name="Bowman J.P."/>
        </authorList>
    </citation>
    <scope>NUCLEOTIDE SEQUENCE [LARGE SCALE GENOMIC DNA]</scope>
    <source>
        <strain evidence="6 7">JCM 30614</strain>
    </source>
</reference>
<dbReference type="OrthoDB" id="977752at2"/>
<dbReference type="EMBL" id="WBVQ01000002">
    <property type="protein sequence ID" value="KAB2815980.1"/>
    <property type="molecule type" value="Genomic_DNA"/>
</dbReference>
<keyword evidence="7" id="KW-1185">Reference proteome</keyword>
<dbReference type="RefSeq" id="WP_151693409.1">
    <property type="nucleotide sequence ID" value="NZ_BMGX01000001.1"/>
</dbReference>
<dbReference type="InterPro" id="IPR051056">
    <property type="entry name" value="Glycosyl_Hydrolase_73"/>
</dbReference>
<dbReference type="GO" id="GO:0031640">
    <property type="term" value="P:killing of cells of another organism"/>
    <property type="evidence" value="ECO:0007669"/>
    <property type="project" value="UniProtKB-KW"/>
</dbReference>
<dbReference type="GO" id="GO:0004040">
    <property type="term" value="F:amidase activity"/>
    <property type="evidence" value="ECO:0007669"/>
    <property type="project" value="InterPro"/>
</dbReference>
<keyword evidence="2" id="KW-0081">Bacteriolytic enzyme</keyword>
<dbReference type="Gene3D" id="1.10.530.10">
    <property type="match status" value="1"/>
</dbReference>
<comment type="caution">
    <text evidence="6">The sequence shown here is derived from an EMBL/GenBank/DDBJ whole genome shotgun (WGS) entry which is preliminary data.</text>
</comment>
<gene>
    <name evidence="6" type="ORF">F8C82_09795</name>
</gene>
<dbReference type="PANTHER" id="PTHR33308">
    <property type="entry name" value="PEPTIDOGLYCAN HYDROLASE FLGJ"/>
    <property type="match status" value="1"/>
</dbReference>
<dbReference type="InterPro" id="IPR002901">
    <property type="entry name" value="MGlyc_endo_b_GlcNAc-like_dom"/>
</dbReference>
<dbReference type="Gene3D" id="3.10.350.10">
    <property type="entry name" value="LysM domain"/>
    <property type="match status" value="1"/>
</dbReference>
<proteinExistence type="predicted"/>
<dbReference type="SMART" id="SM00047">
    <property type="entry name" value="LYZ2"/>
    <property type="match status" value="1"/>
</dbReference>
<dbReference type="AlphaFoldDB" id="A0A6L3ZE80"/>
<evidence type="ECO:0000256" key="4">
    <source>
        <dbReference type="ARBA" id="ARBA00032108"/>
    </source>
</evidence>
<dbReference type="Pfam" id="PF01832">
    <property type="entry name" value="Glucosaminidase"/>
    <property type="match status" value="1"/>
</dbReference>